<organism evidence="2 3">
    <name type="scientific">Hypholoma sublateritium (strain FD-334 SS-4)</name>
    <dbReference type="NCBI Taxonomy" id="945553"/>
    <lineage>
        <taxon>Eukaryota</taxon>
        <taxon>Fungi</taxon>
        <taxon>Dikarya</taxon>
        <taxon>Basidiomycota</taxon>
        <taxon>Agaricomycotina</taxon>
        <taxon>Agaricomycetes</taxon>
        <taxon>Agaricomycetidae</taxon>
        <taxon>Agaricales</taxon>
        <taxon>Agaricineae</taxon>
        <taxon>Strophariaceae</taxon>
        <taxon>Hypholoma</taxon>
    </lineage>
</organism>
<accession>A0A0D2P9L3</accession>
<dbReference type="OrthoDB" id="2873242at2759"/>
<protein>
    <submittedName>
        <fullName evidence="2">Uncharacterized protein</fullName>
    </submittedName>
</protein>
<evidence type="ECO:0000256" key="1">
    <source>
        <dbReference type="SAM" id="Phobius"/>
    </source>
</evidence>
<feature type="transmembrane region" description="Helical" evidence="1">
    <location>
        <begin position="7"/>
        <end position="25"/>
    </location>
</feature>
<evidence type="ECO:0000313" key="2">
    <source>
        <dbReference type="EMBL" id="KJA25276.1"/>
    </source>
</evidence>
<evidence type="ECO:0000313" key="3">
    <source>
        <dbReference type="Proteomes" id="UP000054270"/>
    </source>
</evidence>
<reference evidence="3" key="1">
    <citation type="submission" date="2014-04" db="EMBL/GenBank/DDBJ databases">
        <title>Evolutionary Origins and Diversification of the Mycorrhizal Mutualists.</title>
        <authorList>
            <consortium name="DOE Joint Genome Institute"/>
            <consortium name="Mycorrhizal Genomics Consortium"/>
            <person name="Kohler A."/>
            <person name="Kuo A."/>
            <person name="Nagy L.G."/>
            <person name="Floudas D."/>
            <person name="Copeland A."/>
            <person name="Barry K.W."/>
            <person name="Cichocki N."/>
            <person name="Veneault-Fourrey C."/>
            <person name="LaButti K."/>
            <person name="Lindquist E.A."/>
            <person name="Lipzen A."/>
            <person name="Lundell T."/>
            <person name="Morin E."/>
            <person name="Murat C."/>
            <person name="Riley R."/>
            <person name="Ohm R."/>
            <person name="Sun H."/>
            <person name="Tunlid A."/>
            <person name="Henrissat B."/>
            <person name="Grigoriev I.V."/>
            <person name="Hibbett D.S."/>
            <person name="Martin F."/>
        </authorList>
    </citation>
    <scope>NUCLEOTIDE SEQUENCE [LARGE SCALE GENOMIC DNA]</scope>
    <source>
        <strain evidence="3">FD-334 SS-4</strain>
    </source>
</reference>
<keyword evidence="1" id="KW-1133">Transmembrane helix</keyword>
<feature type="transmembrane region" description="Helical" evidence="1">
    <location>
        <begin position="103"/>
        <end position="127"/>
    </location>
</feature>
<sequence>MSGANSYLALVPIFLATNITLGPHLSFTDLYWIISVVVTTSSTLLIVHQILRVRSRSTNGNNESDPYHSTIEILVESGALYTATILVCGIFVVTEVFETELLWLYQVTQYLTATQITIAVSSVPFLLDTLRN</sequence>
<name>A0A0D2P9L3_HYPSF</name>
<dbReference type="EMBL" id="KN817532">
    <property type="protein sequence ID" value="KJA25276.1"/>
    <property type="molecule type" value="Genomic_DNA"/>
</dbReference>
<feature type="transmembrane region" description="Helical" evidence="1">
    <location>
        <begin position="31"/>
        <end position="51"/>
    </location>
</feature>
<gene>
    <name evidence="2" type="ORF">HYPSUDRAFT_37764</name>
</gene>
<dbReference type="AlphaFoldDB" id="A0A0D2P9L3"/>
<keyword evidence="1" id="KW-0472">Membrane</keyword>
<dbReference type="Proteomes" id="UP000054270">
    <property type="component" value="Unassembled WGS sequence"/>
</dbReference>
<proteinExistence type="predicted"/>
<keyword evidence="3" id="KW-1185">Reference proteome</keyword>
<keyword evidence="1" id="KW-0812">Transmembrane</keyword>
<feature type="transmembrane region" description="Helical" evidence="1">
    <location>
        <begin position="78"/>
        <end position="97"/>
    </location>
</feature>